<dbReference type="GeneID" id="130471663"/>
<keyword evidence="3" id="KW-0833">Ubl conjugation pathway</keyword>
<evidence type="ECO:0000256" key="2">
    <source>
        <dbReference type="ARBA" id="ARBA00022771"/>
    </source>
</evidence>
<dbReference type="Proteomes" id="UP000813463">
    <property type="component" value="Chromosome 4"/>
</dbReference>
<evidence type="ECO:0000313" key="7">
    <source>
        <dbReference type="RefSeq" id="XP_056697891.1"/>
    </source>
</evidence>
<dbReference type="PANTHER" id="PTHR11210">
    <property type="entry name" value="RING BOX"/>
    <property type="match status" value="1"/>
</dbReference>
<keyword evidence="2" id="KW-0863">Zinc-finger</keyword>
<name>A0ABM3RQI9_SPIOL</name>
<gene>
    <name evidence="7" type="primary">LOC130471663</name>
</gene>
<dbReference type="InterPro" id="IPR013083">
    <property type="entry name" value="Znf_RING/FYVE/PHD"/>
</dbReference>
<evidence type="ECO:0000256" key="5">
    <source>
        <dbReference type="SAM" id="MobiDB-lite"/>
    </source>
</evidence>
<keyword evidence="6" id="KW-1185">Reference proteome</keyword>
<feature type="compositionally biased region" description="Low complexity" evidence="5">
    <location>
        <begin position="34"/>
        <end position="46"/>
    </location>
</feature>
<dbReference type="InterPro" id="IPR051031">
    <property type="entry name" value="RING-box_E3_Ubiquitin_Ligase"/>
</dbReference>
<proteinExistence type="predicted"/>
<sequence>MTHDYATTKNLKDSILSLLSRFKTPQTIRPFPWKGSNAAAGPSSSSKKPKRFQINKMERLFNSLWAWDIEVDNCAICRNHIMDLCIESQANQASATSEECTVALGILSPIFYFYEFLLIPGLFCCAKTELQTRYLESN</sequence>
<dbReference type="Gene3D" id="3.30.40.10">
    <property type="entry name" value="Zinc/RING finger domain, C3HC4 (zinc finger)"/>
    <property type="match status" value="1"/>
</dbReference>
<feature type="region of interest" description="Disordered" evidence="5">
    <location>
        <begin position="30"/>
        <end position="50"/>
    </location>
</feature>
<evidence type="ECO:0000256" key="1">
    <source>
        <dbReference type="ARBA" id="ARBA00022723"/>
    </source>
</evidence>
<evidence type="ECO:0000256" key="4">
    <source>
        <dbReference type="ARBA" id="ARBA00022833"/>
    </source>
</evidence>
<evidence type="ECO:0000313" key="6">
    <source>
        <dbReference type="Proteomes" id="UP000813463"/>
    </source>
</evidence>
<protein>
    <submittedName>
        <fullName evidence="7">RING-box protein 1b-like</fullName>
    </submittedName>
</protein>
<reference evidence="7" key="2">
    <citation type="submission" date="2025-08" db="UniProtKB">
        <authorList>
            <consortium name="RefSeq"/>
        </authorList>
    </citation>
    <scope>IDENTIFICATION</scope>
    <source>
        <tissue evidence="7">Leaf</tissue>
    </source>
</reference>
<evidence type="ECO:0000256" key="3">
    <source>
        <dbReference type="ARBA" id="ARBA00022786"/>
    </source>
</evidence>
<keyword evidence="1" id="KW-0479">Metal-binding</keyword>
<keyword evidence="4" id="KW-0862">Zinc</keyword>
<organism evidence="6 7">
    <name type="scientific">Spinacia oleracea</name>
    <name type="common">Spinach</name>
    <dbReference type="NCBI Taxonomy" id="3562"/>
    <lineage>
        <taxon>Eukaryota</taxon>
        <taxon>Viridiplantae</taxon>
        <taxon>Streptophyta</taxon>
        <taxon>Embryophyta</taxon>
        <taxon>Tracheophyta</taxon>
        <taxon>Spermatophyta</taxon>
        <taxon>Magnoliopsida</taxon>
        <taxon>eudicotyledons</taxon>
        <taxon>Gunneridae</taxon>
        <taxon>Pentapetalae</taxon>
        <taxon>Caryophyllales</taxon>
        <taxon>Chenopodiaceae</taxon>
        <taxon>Chenopodioideae</taxon>
        <taxon>Anserineae</taxon>
        <taxon>Spinacia</taxon>
    </lineage>
</organism>
<reference evidence="6" key="1">
    <citation type="journal article" date="2021" name="Nat. Commun.">
        <title>Genomic analyses provide insights into spinach domestication and the genetic basis of agronomic traits.</title>
        <authorList>
            <person name="Cai X."/>
            <person name="Sun X."/>
            <person name="Xu C."/>
            <person name="Sun H."/>
            <person name="Wang X."/>
            <person name="Ge C."/>
            <person name="Zhang Z."/>
            <person name="Wang Q."/>
            <person name="Fei Z."/>
            <person name="Jiao C."/>
            <person name="Wang Q."/>
        </authorList>
    </citation>
    <scope>NUCLEOTIDE SEQUENCE [LARGE SCALE GENOMIC DNA]</scope>
    <source>
        <strain evidence="6">cv. Varoflay</strain>
    </source>
</reference>
<dbReference type="RefSeq" id="XP_056697891.1">
    <property type="nucleotide sequence ID" value="XM_056841913.1"/>
</dbReference>
<accession>A0ABM3RQI9</accession>
<dbReference type="SUPFAM" id="SSF57850">
    <property type="entry name" value="RING/U-box"/>
    <property type="match status" value="1"/>
</dbReference>